<keyword evidence="6" id="KW-0472">Membrane</keyword>
<evidence type="ECO:0000256" key="3">
    <source>
        <dbReference type="ARBA" id="ARBA00022475"/>
    </source>
</evidence>
<gene>
    <name evidence="8" type="ORF">EDD80_11257</name>
</gene>
<keyword evidence="9" id="KW-1185">Reference proteome</keyword>
<evidence type="ECO:0000256" key="6">
    <source>
        <dbReference type="ARBA" id="ARBA00023136"/>
    </source>
</evidence>
<comment type="caution">
    <text evidence="8">The sequence shown here is derived from an EMBL/GenBank/DDBJ whole genome shotgun (WGS) entry which is preliminary data.</text>
</comment>
<dbReference type="GO" id="GO:0015031">
    <property type="term" value="P:protein transport"/>
    <property type="evidence" value="ECO:0007669"/>
    <property type="project" value="UniProtKB-KW"/>
</dbReference>
<organism evidence="8 9">
    <name type="scientific">Anseongella ginsenosidimutans</name>
    <dbReference type="NCBI Taxonomy" id="496056"/>
    <lineage>
        <taxon>Bacteria</taxon>
        <taxon>Pseudomonadati</taxon>
        <taxon>Bacteroidota</taxon>
        <taxon>Sphingobacteriia</taxon>
        <taxon>Sphingobacteriales</taxon>
        <taxon>Sphingobacteriaceae</taxon>
        <taxon>Anseongella</taxon>
    </lineage>
</organism>
<dbReference type="GO" id="GO:0005886">
    <property type="term" value="C:plasma membrane"/>
    <property type="evidence" value="ECO:0007669"/>
    <property type="project" value="UniProtKB-SubCell"/>
</dbReference>
<keyword evidence="7" id="KW-0813">Transport</keyword>
<dbReference type="PANTHER" id="PTHR30558:SF7">
    <property type="entry name" value="TOL-PAL SYSTEM PROTEIN TOLR"/>
    <property type="match status" value="1"/>
</dbReference>
<name>A0A4R3KNB6_9SPHI</name>
<protein>
    <submittedName>
        <fullName evidence="8">Biopolymer transport protein ExbD</fullName>
    </submittedName>
</protein>
<evidence type="ECO:0000313" key="9">
    <source>
        <dbReference type="Proteomes" id="UP000295807"/>
    </source>
</evidence>
<dbReference type="AlphaFoldDB" id="A0A4R3KNB6"/>
<proteinExistence type="inferred from homology"/>
<sequence length="116" mass="13266">MNDIMFFLMLFFLIASLVINPNVIRVQNPRSESGDTYSKQTVNITLTKDLQLYIDKRPVSVGMLDSLLQNYPRGNNNELSAVLYVDRSVDVQHLVDIMDACNRNQVKMVLATDKEQ</sequence>
<dbReference type="Gene3D" id="3.30.420.270">
    <property type="match status" value="1"/>
</dbReference>
<accession>A0A4R3KNB6</accession>
<evidence type="ECO:0000256" key="7">
    <source>
        <dbReference type="RuleBase" id="RU003879"/>
    </source>
</evidence>
<dbReference type="Pfam" id="PF02472">
    <property type="entry name" value="ExbD"/>
    <property type="match status" value="1"/>
</dbReference>
<dbReference type="GO" id="GO:0022857">
    <property type="term" value="F:transmembrane transporter activity"/>
    <property type="evidence" value="ECO:0007669"/>
    <property type="project" value="InterPro"/>
</dbReference>
<dbReference type="EMBL" id="SMAD01000012">
    <property type="protein sequence ID" value="TCS85482.1"/>
    <property type="molecule type" value="Genomic_DNA"/>
</dbReference>
<dbReference type="InterPro" id="IPR003400">
    <property type="entry name" value="ExbD"/>
</dbReference>
<evidence type="ECO:0000313" key="8">
    <source>
        <dbReference type="EMBL" id="TCS85482.1"/>
    </source>
</evidence>
<evidence type="ECO:0000256" key="1">
    <source>
        <dbReference type="ARBA" id="ARBA00004162"/>
    </source>
</evidence>
<dbReference type="Proteomes" id="UP000295807">
    <property type="component" value="Unassembled WGS sequence"/>
</dbReference>
<keyword evidence="3" id="KW-1003">Cell membrane</keyword>
<keyword evidence="5" id="KW-1133">Transmembrane helix</keyword>
<keyword evidence="4 7" id="KW-0812">Transmembrane</keyword>
<evidence type="ECO:0000256" key="5">
    <source>
        <dbReference type="ARBA" id="ARBA00022989"/>
    </source>
</evidence>
<comment type="similarity">
    <text evidence="2 7">Belongs to the ExbD/TolR family.</text>
</comment>
<comment type="subcellular location">
    <subcellularLocation>
        <location evidence="1">Cell membrane</location>
        <topology evidence="1">Single-pass membrane protein</topology>
    </subcellularLocation>
    <subcellularLocation>
        <location evidence="7">Cell membrane</location>
        <topology evidence="7">Single-pass type II membrane protein</topology>
    </subcellularLocation>
</comment>
<keyword evidence="7" id="KW-0653">Protein transport</keyword>
<evidence type="ECO:0000256" key="4">
    <source>
        <dbReference type="ARBA" id="ARBA00022692"/>
    </source>
</evidence>
<reference evidence="8 9" key="1">
    <citation type="submission" date="2019-03" db="EMBL/GenBank/DDBJ databases">
        <title>Genomic Encyclopedia of Type Strains, Phase IV (KMG-IV): sequencing the most valuable type-strain genomes for metagenomic binning, comparative biology and taxonomic classification.</title>
        <authorList>
            <person name="Goeker M."/>
        </authorList>
    </citation>
    <scope>NUCLEOTIDE SEQUENCE [LARGE SCALE GENOMIC DNA]</scope>
    <source>
        <strain evidence="8 9">DSM 21100</strain>
    </source>
</reference>
<evidence type="ECO:0000256" key="2">
    <source>
        <dbReference type="ARBA" id="ARBA00005811"/>
    </source>
</evidence>
<dbReference type="PANTHER" id="PTHR30558">
    <property type="entry name" value="EXBD MEMBRANE COMPONENT OF PMF-DRIVEN MACROMOLECULE IMPORT SYSTEM"/>
    <property type="match status" value="1"/>
</dbReference>